<proteinExistence type="predicted"/>
<comment type="caution">
    <text evidence="2">The sequence shown here is derived from an EMBL/GenBank/DDBJ whole genome shotgun (WGS) entry which is preliminary data.</text>
</comment>
<reference evidence="2 3" key="1">
    <citation type="journal article" date="2021" name="BMC Genomics">
        <title>Datura genome reveals duplications of psychoactive alkaloid biosynthetic genes and high mutation rate following tissue culture.</title>
        <authorList>
            <person name="Rajewski A."/>
            <person name="Carter-House D."/>
            <person name="Stajich J."/>
            <person name="Litt A."/>
        </authorList>
    </citation>
    <scope>NUCLEOTIDE SEQUENCE [LARGE SCALE GENOMIC DNA]</scope>
    <source>
        <strain evidence="2">AR-01</strain>
    </source>
</reference>
<accession>A0ABS8WNL0</accession>
<name>A0ABS8WNL0_DATST</name>
<feature type="region of interest" description="Disordered" evidence="1">
    <location>
        <begin position="1"/>
        <end position="59"/>
    </location>
</feature>
<dbReference type="Proteomes" id="UP000823775">
    <property type="component" value="Unassembled WGS sequence"/>
</dbReference>
<gene>
    <name evidence="2" type="ORF">HAX54_050062</name>
</gene>
<sequence>LPPSKDSHRSGTTSTTERPMYGSNDRCKEEAHSSEQTGHTNTIQKLSVPLIIDNNDSSK</sequence>
<protein>
    <submittedName>
        <fullName evidence="2">Uncharacterized protein</fullName>
    </submittedName>
</protein>
<feature type="non-terminal residue" evidence="2">
    <location>
        <position position="1"/>
    </location>
</feature>
<dbReference type="EMBL" id="JACEIK010008698">
    <property type="protein sequence ID" value="MCE3051521.1"/>
    <property type="molecule type" value="Genomic_DNA"/>
</dbReference>
<organism evidence="2 3">
    <name type="scientific">Datura stramonium</name>
    <name type="common">Jimsonweed</name>
    <name type="synonym">Common thornapple</name>
    <dbReference type="NCBI Taxonomy" id="4076"/>
    <lineage>
        <taxon>Eukaryota</taxon>
        <taxon>Viridiplantae</taxon>
        <taxon>Streptophyta</taxon>
        <taxon>Embryophyta</taxon>
        <taxon>Tracheophyta</taxon>
        <taxon>Spermatophyta</taxon>
        <taxon>Magnoliopsida</taxon>
        <taxon>eudicotyledons</taxon>
        <taxon>Gunneridae</taxon>
        <taxon>Pentapetalae</taxon>
        <taxon>asterids</taxon>
        <taxon>lamiids</taxon>
        <taxon>Solanales</taxon>
        <taxon>Solanaceae</taxon>
        <taxon>Solanoideae</taxon>
        <taxon>Datureae</taxon>
        <taxon>Datura</taxon>
    </lineage>
</organism>
<keyword evidence="3" id="KW-1185">Reference proteome</keyword>
<feature type="compositionally biased region" description="Polar residues" evidence="1">
    <location>
        <begin position="34"/>
        <end position="45"/>
    </location>
</feature>
<feature type="non-terminal residue" evidence="2">
    <location>
        <position position="59"/>
    </location>
</feature>
<evidence type="ECO:0000313" key="2">
    <source>
        <dbReference type="EMBL" id="MCE3051521.1"/>
    </source>
</evidence>
<evidence type="ECO:0000256" key="1">
    <source>
        <dbReference type="SAM" id="MobiDB-lite"/>
    </source>
</evidence>
<evidence type="ECO:0000313" key="3">
    <source>
        <dbReference type="Proteomes" id="UP000823775"/>
    </source>
</evidence>